<keyword evidence="4" id="KW-1185">Reference proteome</keyword>
<keyword evidence="1" id="KW-0393">Immunoglobulin domain</keyword>
<dbReference type="Pfam" id="PF07679">
    <property type="entry name" value="I-set"/>
    <property type="match status" value="1"/>
</dbReference>
<protein>
    <recommendedName>
        <fullName evidence="2">Ig-like domain-containing protein</fullName>
    </recommendedName>
</protein>
<dbReference type="GO" id="GO:0007156">
    <property type="term" value="P:homophilic cell adhesion via plasma membrane adhesion molecules"/>
    <property type="evidence" value="ECO:0007669"/>
    <property type="project" value="TreeGrafter"/>
</dbReference>
<dbReference type="FunFam" id="2.60.40.10:FF:001084">
    <property type="entry name" value="obscurin-like isoform X3"/>
    <property type="match status" value="1"/>
</dbReference>
<dbReference type="SMART" id="SM00408">
    <property type="entry name" value="IGc2"/>
    <property type="match status" value="1"/>
</dbReference>
<dbReference type="PROSITE" id="PS50835">
    <property type="entry name" value="IG_LIKE"/>
    <property type="match status" value="1"/>
</dbReference>
<dbReference type="GO" id="GO:0098632">
    <property type="term" value="F:cell-cell adhesion mediator activity"/>
    <property type="evidence" value="ECO:0007669"/>
    <property type="project" value="TreeGrafter"/>
</dbReference>
<dbReference type="AlphaFoldDB" id="A0A670HZN3"/>
<evidence type="ECO:0000313" key="4">
    <source>
        <dbReference type="Proteomes" id="UP000472272"/>
    </source>
</evidence>
<dbReference type="PANTHER" id="PTHR10075">
    <property type="entry name" value="BASIGIN RELATED"/>
    <property type="match status" value="1"/>
</dbReference>
<dbReference type="GO" id="GO:0030424">
    <property type="term" value="C:axon"/>
    <property type="evidence" value="ECO:0007669"/>
    <property type="project" value="TreeGrafter"/>
</dbReference>
<dbReference type="GeneTree" id="ENSGT00940000178048"/>
<dbReference type="Ensembl" id="ENSPMRT00000004992.1">
    <property type="protein sequence ID" value="ENSPMRP00000004680.1"/>
    <property type="gene ID" value="ENSPMRG00000003208.1"/>
</dbReference>
<accession>A0A670HZN3</accession>
<dbReference type="PANTHER" id="PTHR10075:SF14">
    <property type="entry name" value="CELL ADHESION MOLECULE DSCAM2-RELATED"/>
    <property type="match status" value="1"/>
</dbReference>
<dbReference type="InterPro" id="IPR003599">
    <property type="entry name" value="Ig_sub"/>
</dbReference>
<dbReference type="Gene3D" id="2.60.40.10">
    <property type="entry name" value="Immunoglobulins"/>
    <property type="match status" value="1"/>
</dbReference>
<dbReference type="InterPro" id="IPR003598">
    <property type="entry name" value="Ig_sub2"/>
</dbReference>
<dbReference type="InterPro" id="IPR036179">
    <property type="entry name" value="Ig-like_dom_sf"/>
</dbReference>
<reference evidence="3" key="2">
    <citation type="submission" date="2025-08" db="UniProtKB">
        <authorList>
            <consortium name="Ensembl"/>
        </authorList>
    </citation>
    <scope>IDENTIFICATION</scope>
</reference>
<evidence type="ECO:0000259" key="2">
    <source>
        <dbReference type="PROSITE" id="PS50835"/>
    </source>
</evidence>
<evidence type="ECO:0000313" key="3">
    <source>
        <dbReference type="Ensembl" id="ENSPMRP00000004680.1"/>
    </source>
</evidence>
<reference evidence="3 4" key="1">
    <citation type="journal article" date="2019" name="Proc. Natl. Acad. Sci. U.S.A.">
        <title>Regulatory changes in pterin and carotenoid genes underlie balanced color polymorphisms in the wall lizard.</title>
        <authorList>
            <person name="Andrade P."/>
            <person name="Pinho C."/>
            <person name="Perez I de Lanuza G."/>
            <person name="Afonso S."/>
            <person name="Brejcha J."/>
            <person name="Rubin C.J."/>
            <person name="Wallerman O."/>
            <person name="Pereira P."/>
            <person name="Sabatino S.J."/>
            <person name="Bellati A."/>
            <person name="Pellitteri-Rosa D."/>
            <person name="Bosakova Z."/>
            <person name="Bunikis I."/>
            <person name="Carretero M.A."/>
            <person name="Feiner N."/>
            <person name="Marsik P."/>
            <person name="Pauperio F."/>
            <person name="Salvi D."/>
            <person name="Soler L."/>
            <person name="While G.M."/>
            <person name="Uller T."/>
            <person name="Font E."/>
            <person name="Andersson L."/>
            <person name="Carneiro M."/>
        </authorList>
    </citation>
    <scope>NUCLEOTIDE SEQUENCE</scope>
</reference>
<dbReference type="GO" id="GO:0070593">
    <property type="term" value="P:dendrite self-avoidance"/>
    <property type="evidence" value="ECO:0007669"/>
    <property type="project" value="TreeGrafter"/>
</dbReference>
<dbReference type="InterPro" id="IPR013098">
    <property type="entry name" value="Ig_I-set"/>
</dbReference>
<dbReference type="GO" id="GO:0007411">
    <property type="term" value="P:axon guidance"/>
    <property type="evidence" value="ECO:0007669"/>
    <property type="project" value="TreeGrafter"/>
</dbReference>
<dbReference type="GO" id="GO:0005886">
    <property type="term" value="C:plasma membrane"/>
    <property type="evidence" value="ECO:0007669"/>
    <property type="project" value="TreeGrafter"/>
</dbReference>
<organism evidence="3 4">
    <name type="scientific">Podarcis muralis</name>
    <name type="common">Wall lizard</name>
    <name type="synonym">Lacerta muralis</name>
    <dbReference type="NCBI Taxonomy" id="64176"/>
    <lineage>
        <taxon>Eukaryota</taxon>
        <taxon>Metazoa</taxon>
        <taxon>Chordata</taxon>
        <taxon>Craniata</taxon>
        <taxon>Vertebrata</taxon>
        <taxon>Euteleostomi</taxon>
        <taxon>Lepidosauria</taxon>
        <taxon>Squamata</taxon>
        <taxon>Bifurcata</taxon>
        <taxon>Unidentata</taxon>
        <taxon>Episquamata</taxon>
        <taxon>Laterata</taxon>
        <taxon>Lacertibaenia</taxon>
        <taxon>Lacertidae</taxon>
        <taxon>Podarcis</taxon>
    </lineage>
</organism>
<name>A0A670HZN3_PODMU</name>
<dbReference type="SMART" id="SM00409">
    <property type="entry name" value="IG"/>
    <property type="match status" value="1"/>
</dbReference>
<dbReference type="InterPro" id="IPR013783">
    <property type="entry name" value="Ig-like_fold"/>
</dbReference>
<dbReference type="Proteomes" id="UP000472272">
    <property type="component" value="Chromosome 1"/>
</dbReference>
<dbReference type="InterPro" id="IPR007110">
    <property type="entry name" value="Ig-like_dom"/>
</dbReference>
<evidence type="ECO:0000256" key="1">
    <source>
        <dbReference type="ARBA" id="ARBA00023319"/>
    </source>
</evidence>
<feature type="domain" description="Ig-like" evidence="2">
    <location>
        <begin position="36"/>
        <end position="124"/>
    </location>
</feature>
<dbReference type="SUPFAM" id="SSF48726">
    <property type="entry name" value="Immunoglobulin"/>
    <property type="match status" value="1"/>
</dbReference>
<sequence>VTSMSIFHFFPSIIVAKSESTTVSATSIQVLREAPPKILLKLHDLTVRCGDTAQFMCALESENFSDVLWSHEGETLQESERIRLSRNGSVLFLTISNVQLLDQGLYSCTVHNDYGEVTTTAILTVEGGYLIFNIM</sequence>
<reference evidence="3" key="3">
    <citation type="submission" date="2025-09" db="UniProtKB">
        <authorList>
            <consortium name="Ensembl"/>
        </authorList>
    </citation>
    <scope>IDENTIFICATION</scope>
</reference>
<proteinExistence type="predicted"/>
<dbReference type="OMA" id="MAEFSCL"/>